<dbReference type="Pfam" id="PF10035">
    <property type="entry name" value="DUF2179"/>
    <property type="match status" value="1"/>
</dbReference>
<evidence type="ECO:0000256" key="3">
    <source>
        <dbReference type="ARBA" id="ARBA00022692"/>
    </source>
</evidence>
<evidence type="ECO:0000313" key="9">
    <source>
        <dbReference type="Proteomes" id="UP000271031"/>
    </source>
</evidence>
<dbReference type="PIRSF" id="PIRSF006483">
    <property type="entry name" value="Membrane_protein_YitT"/>
    <property type="match status" value="1"/>
</dbReference>
<keyword evidence="9" id="KW-1185">Reference proteome</keyword>
<dbReference type="InterPro" id="IPR019264">
    <property type="entry name" value="DUF2179"/>
</dbReference>
<proteinExistence type="predicted"/>
<keyword evidence="4 6" id="KW-1133">Transmembrane helix</keyword>
<feature type="transmembrane region" description="Helical" evidence="6">
    <location>
        <begin position="7"/>
        <end position="25"/>
    </location>
</feature>
<evidence type="ECO:0000313" key="8">
    <source>
        <dbReference type="EMBL" id="RNB81658.1"/>
    </source>
</evidence>
<evidence type="ECO:0000256" key="5">
    <source>
        <dbReference type="ARBA" id="ARBA00023136"/>
    </source>
</evidence>
<evidence type="ECO:0000256" key="4">
    <source>
        <dbReference type="ARBA" id="ARBA00022989"/>
    </source>
</evidence>
<reference evidence="8 9" key="1">
    <citation type="submission" date="2018-10" db="EMBL/GenBank/DDBJ databases">
        <title>Phylogenomics of Brevibacillus.</title>
        <authorList>
            <person name="Dunlap C."/>
        </authorList>
    </citation>
    <scope>NUCLEOTIDE SEQUENCE [LARGE SCALE GENOMIC DNA]</scope>
    <source>
        <strain evidence="8 9">JCM 15716</strain>
    </source>
</reference>
<dbReference type="PANTHER" id="PTHR33545:SF10">
    <property type="entry name" value="UPF0750 MEMBRANE PROTEIN YPJC"/>
    <property type="match status" value="1"/>
</dbReference>
<comment type="subcellular location">
    <subcellularLocation>
        <location evidence="1">Cell membrane</location>
        <topology evidence="1">Multi-pass membrane protein</topology>
    </subcellularLocation>
</comment>
<evidence type="ECO:0000256" key="1">
    <source>
        <dbReference type="ARBA" id="ARBA00004651"/>
    </source>
</evidence>
<dbReference type="AlphaFoldDB" id="A0A3M8D1B1"/>
<dbReference type="GO" id="GO:0005886">
    <property type="term" value="C:plasma membrane"/>
    <property type="evidence" value="ECO:0007669"/>
    <property type="project" value="UniProtKB-SubCell"/>
</dbReference>
<dbReference type="Gene3D" id="3.30.70.120">
    <property type="match status" value="1"/>
</dbReference>
<feature type="transmembrane region" description="Helical" evidence="6">
    <location>
        <begin position="54"/>
        <end position="71"/>
    </location>
</feature>
<keyword evidence="5 6" id="KW-0472">Membrane</keyword>
<sequence>MNMRLKSLIAIVIGTAIIGFGINTFNIPNGLAEGGVTGISIIIKILFPTIDQGIVYFLLNIPLFIIGWKVLSRTELAYTIIGTILSSAFFSLFDYVLTPTPMKDTLLAALFAGVMVGLGLGLIFRFGGTTGGVDIIARMFQKYFGVSMGRTLFISDIVVIGISLVYLSKESAMYTLVAVFIATRVIDFMQEGLNAGKALTIISENPQKIAKAILGLGRGVTILTGRGAFSGSAKEVIYVVVSRNEVIRFKNAVQEIDPHAFVIVNDVHEVLGEGFTFDENKQPIND</sequence>
<dbReference type="OrthoDB" id="1758221at2"/>
<keyword evidence="3 6" id="KW-0812">Transmembrane</keyword>
<name>A0A3M8D1B1_9BACL</name>
<dbReference type="PANTHER" id="PTHR33545">
    <property type="entry name" value="UPF0750 MEMBRANE PROTEIN YITT-RELATED"/>
    <property type="match status" value="1"/>
</dbReference>
<dbReference type="Proteomes" id="UP000271031">
    <property type="component" value="Unassembled WGS sequence"/>
</dbReference>
<dbReference type="EMBL" id="RHHQ01000022">
    <property type="protein sequence ID" value="RNB81658.1"/>
    <property type="molecule type" value="Genomic_DNA"/>
</dbReference>
<feature type="domain" description="DUF2179" evidence="7">
    <location>
        <begin position="218"/>
        <end position="272"/>
    </location>
</feature>
<dbReference type="InterPro" id="IPR051461">
    <property type="entry name" value="UPF0750_membrane"/>
</dbReference>
<dbReference type="RefSeq" id="WP_122920742.1">
    <property type="nucleotide sequence ID" value="NZ_RHHQ01000022.1"/>
</dbReference>
<dbReference type="InterPro" id="IPR003740">
    <property type="entry name" value="YitT"/>
</dbReference>
<dbReference type="InterPro" id="IPR015867">
    <property type="entry name" value="N-reg_PII/ATP_PRibTrfase_C"/>
</dbReference>
<dbReference type="CDD" id="cd16380">
    <property type="entry name" value="YitT_C"/>
    <property type="match status" value="1"/>
</dbReference>
<feature type="transmembrane region" description="Helical" evidence="6">
    <location>
        <begin position="77"/>
        <end position="97"/>
    </location>
</feature>
<comment type="caution">
    <text evidence="8">The sequence shown here is derived from an EMBL/GenBank/DDBJ whole genome shotgun (WGS) entry which is preliminary data.</text>
</comment>
<evidence type="ECO:0000259" key="7">
    <source>
        <dbReference type="Pfam" id="PF10035"/>
    </source>
</evidence>
<evidence type="ECO:0000256" key="2">
    <source>
        <dbReference type="ARBA" id="ARBA00022475"/>
    </source>
</evidence>
<feature type="transmembrane region" description="Helical" evidence="6">
    <location>
        <begin position="106"/>
        <end position="127"/>
    </location>
</feature>
<dbReference type="Pfam" id="PF02588">
    <property type="entry name" value="YitT_membrane"/>
    <property type="match status" value="1"/>
</dbReference>
<keyword evidence="2" id="KW-1003">Cell membrane</keyword>
<organism evidence="8 9">
    <name type="scientific">Brevibacillus fluminis</name>
    <dbReference type="NCBI Taxonomy" id="511487"/>
    <lineage>
        <taxon>Bacteria</taxon>
        <taxon>Bacillati</taxon>
        <taxon>Bacillota</taxon>
        <taxon>Bacilli</taxon>
        <taxon>Bacillales</taxon>
        <taxon>Paenibacillaceae</taxon>
        <taxon>Brevibacillus</taxon>
    </lineage>
</organism>
<protein>
    <submittedName>
        <fullName evidence="8">YitT family protein</fullName>
    </submittedName>
</protein>
<gene>
    <name evidence="8" type="ORF">EDM56_25420</name>
</gene>
<accession>A0A3M8D1B1</accession>
<evidence type="ECO:0000256" key="6">
    <source>
        <dbReference type="SAM" id="Phobius"/>
    </source>
</evidence>
<feature type="transmembrane region" description="Helical" evidence="6">
    <location>
        <begin position="147"/>
        <end position="167"/>
    </location>
</feature>